<keyword evidence="4" id="KW-1185">Reference proteome</keyword>
<dbReference type="PANTHER" id="PTHR47708">
    <property type="match status" value="1"/>
</dbReference>
<evidence type="ECO:0000259" key="2">
    <source>
        <dbReference type="Pfam" id="PF23544"/>
    </source>
</evidence>
<dbReference type="STRING" id="400727.A0A2T7PN93"/>
<evidence type="ECO:0000259" key="1">
    <source>
        <dbReference type="Pfam" id="PF07287"/>
    </source>
</evidence>
<dbReference type="AlphaFoldDB" id="A0A2T7PN93"/>
<dbReference type="OrthoDB" id="10265871at2759"/>
<dbReference type="Pfam" id="PF23544">
    <property type="entry name" value="AtuA_ferredoxin"/>
    <property type="match status" value="1"/>
</dbReference>
<dbReference type="Proteomes" id="UP000245119">
    <property type="component" value="Linkage Group LG3"/>
</dbReference>
<organism evidence="3 4">
    <name type="scientific">Pomacea canaliculata</name>
    <name type="common">Golden apple snail</name>
    <dbReference type="NCBI Taxonomy" id="400727"/>
    <lineage>
        <taxon>Eukaryota</taxon>
        <taxon>Metazoa</taxon>
        <taxon>Spiralia</taxon>
        <taxon>Lophotrochozoa</taxon>
        <taxon>Mollusca</taxon>
        <taxon>Gastropoda</taxon>
        <taxon>Caenogastropoda</taxon>
        <taxon>Architaenioglossa</taxon>
        <taxon>Ampullarioidea</taxon>
        <taxon>Ampullariidae</taxon>
        <taxon>Pomacea</taxon>
    </lineage>
</organism>
<reference evidence="3 4" key="1">
    <citation type="submission" date="2018-04" db="EMBL/GenBank/DDBJ databases">
        <title>The genome of golden apple snail Pomacea canaliculata provides insight into stress tolerance and invasive adaptation.</title>
        <authorList>
            <person name="Liu C."/>
            <person name="Liu B."/>
            <person name="Ren Y."/>
            <person name="Zhang Y."/>
            <person name="Wang H."/>
            <person name="Li S."/>
            <person name="Jiang F."/>
            <person name="Yin L."/>
            <person name="Zhang G."/>
            <person name="Qian W."/>
            <person name="Fan W."/>
        </authorList>
    </citation>
    <scope>NUCLEOTIDE SEQUENCE [LARGE SCALE GENOMIC DNA]</scope>
    <source>
        <strain evidence="3">SZHN2017</strain>
        <tissue evidence="3">Muscle</tissue>
    </source>
</reference>
<gene>
    <name evidence="3" type="ORF">C0Q70_06170</name>
</gene>
<dbReference type="InterPro" id="IPR056362">
    <property type="entry name" value="AtuA-like_ferredoxin_dom"/>
</dbReference>
<dbReference type="PANTHER" id="PTHR47708:SF2">
    <property type="entry name" value="SI:CH73-132F6.5"/>
    <property type="match status" value="1"/>
</dbReference>
<dbReference type="Pfam" id="PF07287">
    <property type="entry name" value="AtuA"/>
    <property type="match status" value="1"/>
</dbReference>
<feature type="domain" description="Acyclic terpene utilisation N-terminal" evidence="1">
    <location>
        <begin position="1"/>
        <end position="404"/>
    </location>
</feature>
<name>A0A2T7PN93_POMCA</name>
<dbReference type="InterPro" id="IPR010839">
    <property type="entry name" value="AtuA_N"/>
</dbReference>
<protein>
    <submittedName>
        <fullName evidence="3">Uncharacterized protein</fullName>
    </submittedName>
</protein>
<evidence type="ECO:0000313" key="4">
    <source>
        <dbReference type="Proteomes" id="UP000245119"/>
    </source>
</evidence>
<feature type="domain" description="AtuA-like ferredoxin-fold" evidence="2">
    <location>
        <begin position="451"/>
        <end position="552"/>
    </location>
</feature>
<accession>A0A2T7PN93</accession>
<sequence>MSLLVAGKHKNQNMGYAPDFVTVSMAPFIKDIKKKGIKIISNAGGINPSGCAKALQEVCKEAGVELSIAVVTGDDLMPQVRELTKQGITDMSSGQSFPDNLHSMNAYLGAGPIARALSLGADVVITGRCVDSAMVLAPLIHKYGWTMDQHDLLAAGSLAGHLIECGAQATGGIFTDWQKVPNWDNIGFPIVMCGSDGQFVLTKPPGTGGLVSRATVCEQLLYEVANPALYFLPDVVCDFTNVEIEELPNDAVFVTGARGSPPSGEYKVSATYLDGYRATAVATVGGGRAKEKAELTAKAILKRCRRIFHQLNLEDFSNVEVQILGTENMFGPHARSQKTREVVLWLAVTHNQKKALEFFSREVAPAGTGMAPGLCGVVGGRPKVSPVLKFFSFLYPKNNMKISLEMNGVFTETYEPPDAPTAEYLKQAYPPTNGQSRYTGQDLPIGDCVFRLEDLAYTRSGDKGNDANIGVIARDPSYLPYIRQALTAEAVEYYFSHLFANTSGTKVERFDVPGISGLNFVLHQVLGGGGIASLRSDPQGKAFGQMLLDFEISGVPDLSVMKNTAATHPLTEKGVPDNHSEKRK</sequence>
<comment type="caution">
    <text evidence="3">The sequence shown here is derived from an EMBL/GenBank/DDBJ whole genome shotgun (WGS) entry which is preliminary data.</text>
</comment>
<evidence type="ECO:0000313" key="3">
    <source>
        <dbReference type="EMBL" id="PVD34889.1"/>
    </source>
</evidence>
<proteinExistence type="predicted"/>
<dbReference type="EMBL" id="PZQS01000003">
    <property type="protein sequence ID" value="PVD34889.1"/>
    <property type="molecule type" value="Genomic_DNA"/>
</dbReference>